<evidence type="ECO:0000313" key="2">
    <source>
        <dbReference type="EMBL" id="KIL12190.1"/>
    </source>
</evidence>
<dbReference type="EMBL" id="JXCL01000040">
    <property type="protein sequence ID" value="KIL12190.1"/>
    <property type="molecule type" value="Genomic_DNA"/>
</dbReference>
<comment type="caution">
    <text evidence="2">The sequence shown here is derived from an EMBL/GenBank/DDBJ whole genome shotgun (WGS) entry which is preliminary data.</text>
</comment>
<keyword evidence="1" id="KW-1133">Transmembrane helix</keyword>
<dbReference type="AlphaFoldDB" id="A0AB34QTF4"/>
<dbReference type="RefSeq" id="WP_235355616.1">
    <property type="nucleotide sequence ID" value="NZ_JXCL01000040.1"/>
</dbReference>
<proteinExistence type="predicted"/>
<evidence type="ECO:0000256" key="1">
    <source>
        <dbReference type="SAM" id="Phobius"/>
    </source>
</evidence>
<feature type="transmembrane region" description="Helical" evidence="1">
    <location>
        <begin position="12"/>
        <end position="30"/>
    </location>
</feature>
<accession>A0AB34QTF4</accession>
<organism evidence="2 3">
    <name type="scientific">Bacillus pumilus</name>
    <name type="common">Bacillus mesentericus</name>
    <dbReference type="NCBI Taxonomy" id="1408"/>
    <lineage>
        <taxon>Bacteria</taxon>
        <taxon>Bacillati</taxon>
        <taxon>Bacillota</taxon>
        <taxon>Bacilli</taxon>
        <taxon>Bacillales</taxon>
        <taxon>Bacillaceae</taxon>
        <taxon>Bacillus</taxon>
    </lineage>
</organism>
<gene>
    <name evidence="2" type="ORF">B4127_1521</name>
</gene>
<keyword evidence="1" id="KW-0812">Transmembrane</keyword>
<reference evidence="2 3" key="1">
    <citation type="submission" date="2014-12" db="EMBL/GenBank/DDBJ databases">
        <title>Draft Genome Sequences of Five Spore-Forming Food Isolates of Bacillus pumilus.</title>
        <authorList>
            <person name="de Jong A."/>
            <person name="van Heel A.J."/>
            <person name="Montalban-Lopez M."/>
            <person name="Krawczyk A.O."/>
            <person name="Berendsen E.M."/>
            <person name="Wells-Bennik M."/>
            <person name="Kuipers O.P."/>
        </authorList>
    </citation>
    <scope>NUCLEOTIDE SEQUENCE [LARGE SCALE GENOMIC DNA]</scope>
    <source>
        <strain evidence="2 3">B4127</strain>
    </source>
</reference>
<name>A0AB34QTF4_BACPU</name>
<protein>
    <submittedName>
        <fullName evidence="2">Uncharacterized protein</fullName>
    </submittedName>
</protein>
<sequence length="196" mass="22184">MGIFLDVLNWIISNTGNLGMFILTIFIAFYSKKSSKASLEASQLAKKEYESKKEPEIIIYFELNESRLDFKMKNIGNGVATNITASLEEKSGNFHKSHMCKIKNGLFDTTIKTFAPTQEIKGIAAEISDIKDDSGYPVFTCNFSYYDINGNQYSRSYDFDLNYIGGLVWTNKATLEDVTENLKGINKEIEKLNAKF</sequence>
<dbReference type="Proteomes" id="UP000031978">
    <property type="component" value="Unassembled WGS sequence"/>
</dbReference>
<evidence type="ECO:0000313" key="3">
    <source>
        <dbReference type="Proteomes" id="UP000031978"/>
    </source>
</evidence>
<keyword evidence="1" id="KW-0472">Membrane</keyword>